<protein>
    <submittedName>
        <fullName evidence="1">Uncharacterized protein</fullName>
    </submittedName>
</protein>
<proteinExistence type="predicted"/>
<keyword evidence="2" id="KW-1185">Reference proteome</keyword>
<gene>
    <name evidence="1" type="ORF">VE01_00255</name>
</gene>
<dbReference type="EMBL" id="KV460206">
    <property type="protein sequence ID" value="OBU01350.1"/>
    <property type="molecule type" value="Genomic_DNA"/>
</dbReference>
<evidence type="ECO:0000313" key="2">
    <source>
        <dbReference type="Proteomes" id="UP000091956"/>
    </source>
</evidence>
<name>A0A2P2SWZ7_9PEZI</name>
<dbReference type="OrthoDB" id="5343383at2759"/>
<dbReference type="Proteomes" id="UP000091956">
    <property type="component" value="Unassembled WGS sequence"/>
</dbReference>
<dbReference type="GeneID" id="28833641"/>
<reference evidence="2" key="2">
    <citation type="journal article" date="2018" name="Nat. Commun.">
        <title>Extreme sensitivity to ultraviolet light in the fungal pathogen causing white-nose syndrome of bats.</title>
        <authorList>
            <person name="Palmer J.M."/>
            <person name="Drees K.P."/>
            <person name="Foster J.T."/>
            <person name="Lindner D.L."/>
        </authorList>
    </citation>
    <scope>NUCLEOTIDE SEQUENCE [LARGE SCALE GENOMIC DNA]</scope>
    <source>
        <strain evidence="2">UAMH 10579</strain>
    </source>
</reference>
<sequence>MEEIPAYDRDVLVRCLTRHYETLVRMGYMEDSNIQRPPPGGWGDQIDAKSLRIMGRNETVIDLLRHLPYLQKDYPIMPDTEPIQYLGMMWDDTLADKIAVNKSLSKFYPPLMPFDDEPEPGMICLTYGRGSTDWLIDTKKGYVYPCGTHWEVQRTQEDPPWLWYNPVAIEKYFNEMHHKFLSLDLIPLPGVIHQRKRGDQDMLEHEIFEDGEEQIRPVKRIFQDHGWPNFETFSKEECIKAANIARLQVVEKWTFRWAEDDIIKAEACGDMIEKEEAQLRLKKARIEYAREWE</sequence>
<organism evidence="1 2">
    <name type="scientific">Pseudogymnoascus verrucosus</name>
    <dbReference type="NCBI Taxonomy" id="342668"/>
    <lineage>
        <taxon>Eukaryota</taxon>
        <taxon>Fungi</taxon>
        <taxon>Dikarya</taxon>
        <taxon>Ascomycota</taxon>
        <taxon>Pezizomycotina</taxon>
        <taxon>Leotiomycetes</taxon>
        <taxon>Thelebolales</taxon>
        <taxon>Thelebolaceae</taxon>
        <taxon>Pseudogymnoascus</taxon>
    </lineage>
</organism>
<dbReference type="AlphaFoldDB" id="A0A2P2SWZ7"/>
<dbReference type="RefSeq" id="XP_018135082.1">
    <property type="nucleotide sequence ID" value="XM_018269787.1"/>
</dbReference>
<reference evidence="1 2" key="1">
    <citation type="submission" date="2016-03" db="EMBL/GenBank/DDBJ databases">
        <title>Comparative genomics of Pseudogymnoascus destructans, the fungus causing white-nose syndrome of bats.</title>
        <authorList>
            <person name="Palmer J.M."/>
            <person name="Drees K.P."/>
            <person name="Foster J.T."/>
            <person name="Lindner D.L."/>
        </authorList>
    </citation>
    <scope>NUCLEOTIDE SEQUENCE [LARGE SCALE GENOMIC DNA]</scope>
    <source>
        <strain evidence="1 2">UAMH 10579</strain>
    </source>
</reference>
<dbReference type="STRING" id="342668.A0A2P2SWZ7"/>
<accession>A0A2P2SWZ7</accession>
<evidence type="ECO:0000313" key="1">
    <source>
        <dbReference type="EMBL" id="OBU01350.1"/>
    </source>
</evidence>